<dbReference type="EMBL" id="CM047737">
    <property type="protein sequence ID" value="KAJ0048835.1"/>
    <property type="molecule type" value="Genomic_DNA"/>
</dbReference>
<reference evidence="2" key="1">
    <citation type="journal article" date="2023" name="G3 (Bethesda)">
        <title>Genome assembly and association tests identify interacting loci associated with vigor, precocity, and sex in interspecific pistachio rootstocks.</title>
        <authorList>
            <person name="Palmer W."/>
            <person name="Jacygrad E."/>
            <person name="Sagayaradj S."/>
            <person name="Cavanaugh K."/>
            <person name="Han R."/>
            <person name="Bertier L."/>
            <person name="Beede B."/>
            <person name="Kafkas S."/>
            <person name="Golino D."/>
            <person name="Preece J."/>
            <person name="Michelmore R."/>
        </authorList>
    </citation>
    <scope>NUCLEOTIDE SEQUENCE [LARGE SCALE GENOMIC DNA]</scope>
</reference>
<keyword evidence="2" id="KW-1185">Reference proteome</keyword>
<dbReference type="Proteomes" id="UP001163603">
    <property type="component" value="Chromosome 2"/>
</dbReference>
<sequence>MNFNRALGVKVLTGLSPCFKWDDEAKIPQLAPFLALSFSSSNTSTCLSISMPGNSSSDVSLKLSTDNGEETDLQHQCGGRVESQLNWATNHVASIGGSAILHI</sequence>
<accession>A0ACC0ZEF3</accession>
<name>A0ACC0ZEF3_9ROSI</name>
<protein>
    <submittedName>
        <fullName evidence="1">Uncharacterized protein</fullName>
    </submittedName>
</protein>
<evidence type="ECO:0000313" key="2">
    <source>
        <dbReference type="Proteomes" id="UP001163603"/>
    </source>
</evidence>
<comment type="caution">
    <text evidence="1">The sequence shown here is derived from an EMBL/GenBank/DDBJ whole genome shotgun (WGS) entry which is preliminary data.</text>
</comment>
<organism evidence="1 2">
    <name type="scientific">Pistacia integerrima</name>
    <dbReference type="NCBI Taxonomy" id="434235"/>
    <lineage>
        <taxon>Eukaryota</taxon>
        <taxon>Viridiplantae</taxon>
        <taxon>Streptophyta</taxon>
        <taxon>Embryophyta</taxon>
        <taxon>Tracheophyta</taxon>
        <taxon>Spermatophyta</taxon>
        <taxon>Magnoliopsida</taxon>
        <taxon>eudicotyledons</taxon>
        <taxon>Gunneridae</taxon>
        <taxon>Pentapetalae</taxon>
        <taxon>rosids</taxon>
        <taxon>malvids</taxon>
        <taxon>Sapindales</taxon>
        <taxon>Anacardiaceae</taxon>
        <taxon>Pistacia</taxon>
    </lineage>
</organism>
<proteinExistence type="predicted"/>
<evidence type="ECO:0000313" key="1">
    <source>
        <dbReference type="EMBL" id="KAJ0048835.1"/>
    </source>
</evidence>
<gene>
    <name evidence="1" type="ORF">Pint_16477</name>
</gene>